<keyword evidence="1" id="KW-0472">Membrane</keyword>
<proteinExistence type="predicted"/>
<name>A0A9J6A3K1_SOLCO</name>
<keyword evidence="3" id="KW-1185">Reference proteome</keyword>
<keyword evidence="1" id="KW-1133">Transmembrane helix</keyword>
<evidence type="ECO:0000313" key="3">
    <source>
        <dbReference type="Proteomes" id="UP000824120"/>
    </source>
</evidence>
<dbReference type="AlphaFoldDB" id="A0A9J6A3K1"/>
<organism evidence="2 3">
    <name type="scientific">Solanum commersonii</name>
    <name type="common">Commerson's wild potato</name>
    <name type="synonym">Commerson's nightshade</name>
    <dbReference type="NCBI Taxonomy" id="4109"/>
    <lineage>
        <taxon>Eukaryota</taxon>
        <taxon>Viridiplantae</taxon>
        <taxon>Streptophyta</taxon>
        <taxon>Embryophyta</taxon>
        <taxon>Tracheophyta</taxon>
        <taxon>Spermatophyta</taxon>
        <taxon>Magnoliopsida</taxon>
        <taxon>eudicotyledons</taxon>
        <taxon>Gunneridae</taxon>
        <taxon>Pentapetalae</taxon>
        <taxon>asterids</taxon>
        <taxon>lamiids</taxon>
        <taxon>Solanales</taxon>
        <taxon>Solanaceae</taxon>
        <taxon>Solanoideae</taxon>
        <taxon>Solaneae</taxon>
        <taxon>Solanum</taxon>
    </lineage>
</organism>
<gene>
    <name evidence="2" type="ORF">H5410_019022</name>
</gene>
<sequence>MIVWADHHSCVVSLNPYTDLALGLTICAVILGIRFHEIAHSALMRVVAFAPLHPTEGRWDVIVASPVNCSHRVGNKTAALSDVGSLTGDYPFVKQKTRTDCRPISKLLYKQKLEGYTICKDATYECSSKPAYPRNPVNIKAIKHGQQNSMINKSILAHSRSICYYNLTTEEFMKIMYAHIIHLYGHERTQVSGMRTRTTAILQHVHEGTGRCRTQKQLVEGKDAN</sequence>
<comment type="caution">
    <text evidence="2">The sequence shown here is derived from an EMBL/GenBank/DDBJ whole genome shotgun (WGS) entry which is preliminary data.</text>
</comment>
<keyword evidence="1" id="KW-0812">Transmembrane</keyword>
<dbReference type="Proteomes" id="UP000824120">
    <property type="component" value="Chromosome 3"/>
</dbReference>
<accession>A0A9J6A3K1</accession>
<reference evidence="2 3" key="1">
    <citation type="submission" date="2020-09" db="EMBL/GenBank/DDBJ databases">
        <title>De no assembly of potato wild relative species, Solanum commersonii.</title>
        <authorList>
            <person name="Cho K."/>
        </authorList>
    </citation>
    <scope>NUCLEOTIDE SEQUENCE [LARGE SCALE GENOMIC DNA]</scope>
    <source>
        <strain evidence="2">LZ3.2</strain>
        <tissue evidence="2">Leaf</tissue>
    </source>
</reference>
<dbReference type="EMBL" id="JACXVP010000003">
    <property type="protein sequence ID" value="KAG5619198.1"/>
    <property type="molecule type" value="Genomic_DNA"/>
</dbReference>
<evidence type="ECO:0000313" key="2">
    <source>
        <dbReference type="EMBL" id="KAG5619198.1"/>
    </source>
</evidence>
<protein>
    <submittedName>
        <fullName evidence="2">Uncharacterized protein</fullName>
    </submittedName>
</protein>
<evidence type="ECO:0000256" key="1">
    <source>
        <dbReference type="SAM" id="Phobius"/>
    </source>
</evidence>
<feature type="transmembrane region" description="Helical" evidence="1">
    <location>
        <begin position="20"/>
        <end position="36"/>
    </location>
</feature>